<proteinExistence type="predicted"/>
<sequence length="153" mass="17692">MTINNQNRASWIKLFYYLVTFSYLASIVLLLYLNINKPFITIGIISVVFFTVIIFSLHLNFNYIIYKEGDDKVILRYYPLHPFHDNFKSIEIPKNALAKFEIEKKTFGLKPNLTLFQITDRGVAKYPAVCLSALSKSEKEKIIASLSRSSVEK</sequence>
<keyword evidence="1" id="KW-0472">Membrane</keyword>
<name>A0ABX1X0P2_9BACT</name>
<reference evidence="2 3" key="1">
    <citation type="submission" date="2018-12" db="EMBL/GenBank/DDBJ databases">
        <title>Marinifilum JC070 sp. nov., a marine bacterium isolated from Yongle Blue Hole in the South China Sea.</title>
        <authorList>
            <person name="Fu T."/>
        </authorList>
    </citation>
    <scope>NUCLEOTIDE SEQUENCE [LARGE SCALE GENOMIC DNA]</scope>
    <source>
        <strain evidence="2 3">JC070</strain>
    </source>
</reference>
<keyword evidence="1" id="KW-0812">Transmembrane</keyword>
<comment type="caution">
    <text evidence="2">The sequence shown here is derived from an EMBL/GenBank/DDBJ whole genome shotgun (WGS) entry which is preliminary data.</text>
</comment>
<feature type="transmembrane region" description="Helical" evidence="1">
    <location>
        <begin position="39"/>
        <end position="66"/>
    </location>
</feature>
<protein>
    <recommendedName>
        <fullName evidence="4">PH domain-containing protein</fullName>
    </recommendedName>
</protein>
<evidence type="ECO:0000313" key="2">
    <source>
        <dbReference type="EMBL" id="NOU61669.1"/>
    </source>
</evidence>
<organism evidence="2 3">
    <name type="scientific">Marinifilum caeruleilacunae</name>
    <dbReference type="NCBI Taxonomy" id="2499076"/>
    <lineage>
        <taxon>Bacteria</taxon>
        <taxon>Pseudomonadati</taxon>
        <taxon>Bacteroidota</taxon>
        <taxon>Bacteroidia</taxon>
        <taxon>Marinilabiliales</taxon>
        <taxon>Marinifilaceae</taxon>
    </lineage>
</organism>
<dbReference type="EMBL" id="RZNH01000038">
    <property type="protein sequence ID" value="NOU61669.1"/>
    <property type="molecule type" value="Genomic_DNA"/>
</dbReference>
<dbReference type="Proteomes" id="UP000732105">
    <property type="component" value="Unassembled WGS sequence"/>
</dbReference>
<dbReference type="RefSeq" id="WP_171596930.1">
    <property type="nucleotide sequence ID" value="NZ_RZNH01000038.1"/>
</dbReference>
<keyword evidence="1" id="KW-1133">Transmembrane helix</keyword>
<evidence type="ECO:0000256" key="1">
    <source>
        <dbReference type="SAM" id="Phobius"/>
    </source>
</evidence>
<keyword evidence="3" id="KW-1185">Reference proteome</keyword>
<accession>A0ABX1X0P2</accession>
<feature type="transmembrane region" description="Helical" evidence="1">
    <location>
        <begin position="14"/>
        <end position="33"/>
    </location>
</feature>
<evidence type="ECO:0000313" key="3">
    <source>
        <dbReference type="Proteomes" id="UP000732105"/>
    </source>
</evidence>
<gene>
    <name evidence="2" type="ORF">ELS83_17855</name>
</gene>
<evidence type="ECO:0008006" key="4">
    <source>
        <dbReference type="Google" id="ProtNLM"/>
    </source>
</evidence>